<dbReference type="InterPro" id="IPR000515">
    <property type="entry name" value="MetI-like"/>
</dbReference>
<reference evidence="9 10" key="1">
    <citation type="submission" date="2019-03" db="EMBL/GenBank/DDBJ databases">
        <title>This is whole genome sequence of Paenibacillus sp MS74 strain.</title>
        <authorList>
            <person name="Trinh H.N."/>
        </authorList>
    </citation>
    <scope>NUCLEOTIDE SEQUENCE [LARGE SCALE GENOMIC DNA]</scope>
    <source>
        <strain evidence="9 10">MS74</strain>
    </source>
</reference>
<dbReference type="OrthoDB" id="9785347at2"/>
<evidence type="ECO:0000256" key="2">
    <source>
        <dbReference type="ARBA" id="ARBA00022448"/>
    </source>
</evidence>
<evidence type="ECO:0000256" key="4">
    <source>
        <dbReference type="ARBA" id="ARBA00022692"/>
    </source>
</evidence>
<dbReference type="CDD" id="cd06261">
    <property type="entry name" value="TM_PBP2"/>
    <property type="match status" value="1"/>
</dbReference>
<dbReference type="AlphaFoldDB" id="A0A4R5KFN6"/>
<keyword evidence="2 7" id="KW-0813">Transport</keyword>
<feature type="transmembrane region" description="Helical" evidence="7">
    <location>
        <begin position="92"/>
        <end position="114"/>
    </location>
</feature>
<evidence type="ECO:0000256" key="1">
    <source>
        <dbReference type="ARBA" id="ARBA00004651"/>
    </source>
</evidence>
<keyword evidence="5 7" id="KW-1133">Transmembrane helix</keyword>
<evidence type="ECO:0000256" key="3">
    <source>
        <dbReference type="ARBA" id="ARBA00022475"/>
    </source>
</evidence>
<feature type="transmembrane region" description="Helical" evidence="7">
    <location>
        <begin position="126"/>
        <end position="147"/>
    </location>
</feature>
<dbReference type="EMBL" id="SMRT01000014">
    <property type="protein sequence ID" value="TDF94096.1"/>
    <property type="molecule type" value="Genomic_DNA"/>
</dbReference>
<dbReference type="RefSeq" id="WP_133233202.1">
    <property type="nucleotide sequence ID" value="NZ_SMRT01000014.1"/>
</dbReference>
<dbReference type="Proteomes" id="UP000295636">
    <property type="component" value="Unassembled WGS sequence"/>
</dbReference>
<dbReference type="Gene3D" id="1.10.3720.10">
    <property type="entry name" value="MetI-like"/>
    <property type="match status" value="1"/>
</dbReference>
<evidence type="ECO:0000256" key="7">
    <source>
        <dbReference type="RuleBase" id="RU363032"/>
    </source>
</evidence>
<evidence type="ECO:0000256" key="5">
    <source>
        <dbReference type="ARBA" id="ARBA00022989"/>
    </source>
</evidence>
<dbReference type="PANTHER" id="PTHR30193">
    <property type="entry name" value="ABC TRANSPORTER PERMEASE PROTEIN"/>
    <property type="match status" value="1"/>
</dbReference>
<feature type="transmembrane region" description="Helical" evidence="7">
    <location>
        <begin position="280"/>
        <end position="303"/>
    </location>
</feature>
<dbReference type="PROSITE" id="PS50928">
    <property type="entry name" value="ABC_TM1"/>
    <property type="match status" value="1"/>
</dbReference>
<dbReference type="InterPro" id="IPR051393">
    <property type="entry name" value="ABC_transporter_permease"/>
</dbReference>
<organism evidence="9 10">
    <name type="scientific">Paenibacillus piri</name>
    <dbReference type="NCBI Taxonomy" id="2547395"/>
    <lineage>
        <taxon>Bacteria</taxon>
        <taxon>Bacillati</taxon>
        <taxon>Bacillota</taxon>
        <taxon>Bacilli</taxon>
        <taxon>Bacillales</taxon>
        <taxon>Paenibacillaceae</taxon>
        <taxon>Paenibacillus</taxon>
    </lineage>
</organism>
<dbReference type="Pfam" id="PF00528">
    <property type="entry name" value="BPD_transp_1"/>
    <property type="match status" value="1"/>
</dbReference>
<dbReference type="GO" id="GO:0055085">
    <property type="term" value="P:transmembrane transport"/>
    <property type="evidence" value="ECO:0007669"/>
    <property type="project" value="InterPro"/>
</dbReference>
<sequence>MPAANTSLKDNAINNRVPSELWKRMKRNWVPYVYISPFYILFAIFGAFPIFFALYLSFQRWDGLDDMQFIGLDNYVQLLSDPVFWKAVYNTFYILIIAHIPMLFLALVLAFVINSSLIKFKELFRAVYFLPVITSSVAVTIVFSSLFGMRAGLVNYLLTQLGITPIDWWGGTGQWVKPAIIMLFIWKWLGWNMVIYIAGLQGISKEYYEAAAIDGANMPQIFRLITLPLLKPVIVFTLIQSTVGGLTIFDEPYMLVGTGGGTNNAGLTLMVYLYREAFEYVHFGYASSIAYVISAFIVFVAVLNMKFFGKNNT</sequence>
<evidence type="ECO:0000259" key="8">
    <source>
        <dbReference type="PROSITE" id="PS50928"/>
    </source>
</evidence>
<keyword evidence="10" id="KW-1185">Reference proteome</keyword>
<keyword evidence="3" id="KW-1003">Cell membrane</keyword>
<name>A0A4R5KFN6_9BACL</name>
<keyword evidence="6 7" id="KW-0472">Membrane</keyword>
<keyword evidence="4 7" id="KW-0812">Transmembrane</keyword>
<accession>A0A4R5KFN6</accession>
<feature type="transmembrane region" description="Helical" evidence="7">
    <location>
        <begin position="221"/>
        <end position="239"/>
    </location>
</feature>
<evidence type="ECO:0000256" key="6">
    <source>
        <dbReference type="ARBA" id="ARBA00023136"/>
    </source>
</evidence>
<comment type="similarity">
    <text evidence="7">Belongs to the binding-protein-dependent transport system permease family.</text>
</comment>
<dbReference type="PANTHER" id="PTHR30193:SF37">
    <property type="entry name" value="INNER MEMBRANE ABC TRANSPORTER PERMEASE PROTEIN YCJO"/>
    <property type="match status" value="1"/>
</dbReference>
<dbReference type="InterPro" id="IPR035906">
    <property type="entry name" value="MetI-like_sf"/>
</dbReference>
<gene>
    <name evidence="9" type="ORF">E1757_24695</name>
</gene>
<feature type="transmembrane region" description="Helical" evidence="7">
    <location>
        <begin position="179"/>
        <end position="200"/>
    </location>
</feature>
<feature type="domain" description="ABC transmembrane type-1" evidence="8">
    <location>
        <begin position="88"/>
        <end position="304"/>
    </location>
</feature>
<evidence type="ECO:0000313" key="10">
    <source>
        <dbReference type="Proteomes" id="UP000295636"/>
    </source>
</evidence>
<evidence type="ECO:0000313" key="9">
    <source>
        <dbReference type="EMBL" id="TDF94096.1"/>
    </source>
</evidence>
<proteinExistence type="inferred from homology"/>
<comment type="caution">
    <text evidence="9">The sequence shown here is derived from an EMBL/GenBank/DDBJ whole genome shotgun (WGS) entry which is preliminary data.</text>
</comment>
<dbReference type="GO" id="GO:0005886">
    <property type="term" value="C:plasma membrane"/>
    <property type="evidence" value="ECO:0007669"/>
    <property type="project" value="UniProtKB-SubCell"/>
</dbReference>
<comment type="subcellular location">
    <subcellularLocation>
        <location evidence="1 7">Cell membrane</location>
        <topology evidence="1 7">Multi-pass membrane protein</topology>
    </subcellularLocation>
</comment>
<dbReference type="SUPFAM" id="SSF161098">
    <property type="entry name" value="MetI-like"/>
    <property type="match status" value="1"/>
</dbReference>
<protein>
    <submittedName>
        <fullName evidence="9">Sugar ABC transporter permease</fullName>
    </submittedName>
</protein>
<feature type="transmembrane region" description="Helical" evidence="7">
    <location>
        <begin position="32"/>
        <end position="58"/>
    </location>
</feature>